<comment type="caution">
    <text evidence="1">The sequence shown here is derived from an EMBL/GenBank/DDBJ whole genome shotgun (WGS) entry which is preliminary data.</text>
</comment>
<evidence type="ECO:0000313" key="1">
    <source>
        <dbReference type="EMBL" id="KAI3704298.1"/>
    </source>
</evidence>
<reference evidence="2" key="1">
    <citation type="journal article" date="2022" name="Mol. Ecol. Resour.">
        <title>The genomes of chicory, endive, great burdock and yacon provide insights into Asteraceae palaeo-polyploidization history and plant inulin production.</title>
        <authorList>
            <person name="Fan W."/>
            <person name="Wang S."/>
            <person name="Wang H."/>
            <person name="Wang A."/>
            <person name="Jiang F."/>
            <person name="Liu H."/>
            <person name="Zhao H."/>
            <person name="Xu D."/>
            <person name="Zhang Y."/>
        </authorList>
    </citation>
    <scope>NUCLEOTIDE SEQUENCE [LARGE SCALE GENOMIC DNA]</scope>
    <source>
        <strain evidence="2">cv. Yunnan</strain>
    </source>
</reference>
<dbReference type="EMBL" id="CM042042">
    <property type="protein sequence ID" value="KAI3704298.1"/>
    <property type="molecule type" value="Genomic_DNA"/>
</dbReference>
<sequence>MAEIMVALELTLALQVKFDNHVKPLGILAFTKWMKCLFFSPELHSVVPLPWNTRVQIAIGIAEALCFLRRTQNQVDNRPLRLHNIMLDTEFNAKLSDFEAAKLVHGNSYSSYSGHLDTLQVKGNVHAFGLVLVQILTGQHISKIDFANLRHTLNLKEESKERFKRALDPRLPSLNDTTVKQALKLAALAFLCLDEPSYTLNQALDILKQL</sequence>
<dbReference type="Proteomes" id="UP001056120">
    <property type="component" value="Linkage Group LG25"/>
</dbReference>
<reference evidence="1 2" key="2">
    <citation type="journal article" date="2022" name="Mol. Ecol. Resour.">
        <title>The genomes of chicory, endive, great burdock and yacon provide insights into Asteraceae paleo-polyploidization history and plant inulin production.</title>
        <authorList>
            <person name="Fan W."/>
            <person name="Wang S."/>
            <person name="Wang H."/>
            <person name="Wang A."/>
            <person name="Jiang F."/>
            <person name="Liu H."/>
            <person name="Zhao H."/>
            <person name="Xu D."/>
            <person name="Zhang Y."/>
        </authorList>
    </citation>
    <scope>NUCLEOTIDE SEQUENCE [LARGE SCALE GENOMIC DNA]</scope>
    <source>
        <strain evidence="2">cv. Yunnan</strain>
        <tissue evidence="1">Leaves</tissue>
    </source>
</reference>
<organism evidence="1 2">
    <name type="scientific">Smallanthus sonchifolius</name>
    <dbReference type="NCBI Taxonomy" id="185202"/>
    <lineage>
        <taxon>Eukaryota</taxon>
        <taxon>Viridiplantae</taxon>
        <taxon>Streptophyta</taxon>
        <taxon>Embryophyta</taxon>
        <taxon>Tracheophyta</taxon>
        <taxon>Spermatophyta</taxon>
        <taxon>Magnoliopsida</taxon>
        <taxon>eudicotyledons</taxon>
        <taxon>Gunneridae</taxon>
        <taxon>Pentapetalae</taxon>
        <taxon>asterids</taxon>
        <taxon>campanulids</taxon>
        <taxon>Asterales</taxon>
        <taxon>Asteraceae</taxon>
        <taxon>Asteroideae</taxon>
        <taxon>Heliantheae alliance</taxon>
        <taxon>Millerieae</taxon>
        <taxon>Smallanthus</taxon>
    </lineage>
</organism>
<name>A0ACB9A4H0_9ASTR</name>
<proteinExistence type="predicted"/>
<gene>
    <name evidence="1" type="ORF">L1987_74514</name>
</gene>
<accession>A0ACB9A4H0</accession>
<keyword evidence="2" id="KW-1185">Reference proteome</keyword>
<protein>
    <submittedName>
        <fullName evidence="1">Uncharacterized protein</fullName>
    </submittedName>
</protein>
<evidence type="ECO:0000313" key="2">
    <source>
        <dbReference type="Proteomes" id="UP001056120"/>
    </source>
</evidence>